<keyword evidence="3" id="KW-1185">Reference proteome</keyword>
<evidence type="ECO:0000259" key="1">
    <source>
        <dbReference type="PROSITE" id="PS51352"/>
    </source>
</evidence>
<reference evidence="3" key="1">
    <citation type="journal article" date="2019" name="Int. J. Syst. Evol. Microbiol.">
        <title>The Global Catalogue of Microorganisms (GCM) 10K type strain sequencing project: providing services to taxonomists for standard genome sequencing and annotation.</title>
        <authorList>
            <consortium name="The Broad Institute Genomics Platform"/>
            <consortium name="The Broad Institute Genome Sequencing Center for Infectious Disease"/>
            <person name="Wu L."/>
            <person name="Ma J."/>
        </authorList>
    </citation>
    <scope>NUCLEOTIDE SEQUENCE [LARGE SCALE GENOMIC DNA]</scope>
    <source>
        <strain evidence="3">CECT 7956</strain>
    </source>
</reference>
<protein>
    <submittedName>
        <fullName evidence="2">TlpA family protein disulfide reductase</fullName>
    </submittedName>
</protein>
<dbReference type="CDD" id="cd02966">
    <property type="entry name" value="TlpA_like_family"/>
    <property type="match status" value="1"/>
</dbReference>
<dbReference type="PROSITE" id="PS51257">
    <property type="entry name" value="PROKAR_LIPOPROTEIN"/>
    <property type="match status" value="1"/>
</dbReference>
<organism evidence="2 3">
    <name type="scientific">Lacihabitans lacunae</name>
    <dbReference type="NCBI Taxonomy" id="1028214"/>
    <lineage>
        <taxon>Bacteria</taxon>
        <taxon>Pseudomonadati</taxon>
        <taxon>Bacteroidota</taxon>
        <taxon>Cytophagia</taxon>
        <taxon>Cytophagales</taxon>
        <taxon>Leadbetterellaceae</taxon>
        <taxon>Lacihabitans</taxon>
    </lineage>
</organism>
<dbReference type="Proteomes" id="UP001595616">
    <property type="component" value="Unassembled WGS sequence"/>
</dbReference>
<name>A0ABV7YZB0_9BACT</name>
<dbReference type="PANTHER" id="PTHR42852:SF13">
    <property type="entry name" value="PROTEIN DIPZ"/>
    <property type="match status" value="1"/>
</dbReference>
<accession>A0ABV7YZB0</accession>
<dbReference type="PANTHER" id="PTHR42852">
    <property type="entry name" value="THIOL:DISULFIDE INTERCHANGE PROTEIN DSBE"/>
    <property type="match status" value="1"/>
</dbReference>
<dbReference type="SUPFAM" id="SSF52833">
    <property type="entry name" value="Thioredoxin-like"/>
    <property type="match status" value="1"/>
</dbReference>
<dbReference type="RefSeq" id="WP_379838361.1">
    <property type="nucleotide sequence ID" value="NZ_JBHRYQ010000001.1"/>
</dbReference>
<dbReference type="InterPro" id="IPR013740">
    <property type="entry name" value="Redoxin"/>
</dbReference>
<feature type="domain" description="Thioredoxin" evidence="1">
    <location>
        <begin position="241"/>
        <end position="395"/>
    </location>
</feature>
<dbReference type="Pfam" id="PF08534">
    <property type="entry name" value="Redoxin"/>
    <property type="match status" value="1"/>
</dbReference>
<dbReference type="Gene3D" id="3.40.30.10">
    <property type="entry name" value="Glutaredoxin"/>
    <property type="match status" value="1"/>
</dbReference>
<dbReference type="InterPro" id="IPR050553">
    <property type="entry name" value="Thioredoxin_ResA/DsbE_sf"/>
</dbReference>
<dbReference type="PROSITE" id="PS51352">
    <property type="entry name" value="THIOREDOXIN_2"/>
    <property type="match status" value="1"/>
</dbReference>
<dbReference type="InterPro" id="IPR036249">
    <property type="entry name" value="Thioredoxin-like_sf"/>
</dbReference>
<proteinExistence type="predicted"/>
<dbReference type="EMBL" id="JBHRYQ010000001">
    <property type="protein sequence ID" value="MFC3811523.1"/>
    <property type="molecule type" value="Genomic_DNA"/>
</dbReference>
<evidence type="ECO:0000313" key="2">
    <source>
        <dbReference type="EMBL" id="MFC3811523.1"/>
    </source>
</evidence>
<gene>
    <name evidence="2" type="ORF">ACFOOI_12730</name>
</gene>
<sequence>MNILRILILSLIVFSCKSDPKLNAGLWRAEVPTVAGTLPFFLEIEKEENTLKAFAVNGDEKLAFDTLFISNDSLHLRMELFDAEIIAKISDSTLHGVFSKKMADLSIRQSEFTAVLGEPNRFKTTQNSAGIKEIATQYAVNFIDGDVTYQAVGLFKQNGEKVTGTFLTTTGDYRYLDGVIDGDSLKLSCFDGNHVFLFTAKIEGDKLVNGKFCSSITYLETWEGIADSNAKLPDANTLTYLKPGYTKLDFSFADENGKQISINDEAYNGKITIVQVLGSWCPNCMDETKFLADFSTKHPEIKIIGLAFEKSTDPAFALPKIAKMKKRFGVTYPVLIAGKNDKSDASEKLPMLNKIISFPTTIVIDKKGIVRKVHTGFSGPGTGEYYIQFVEEFNRFIDKLEKE</sequence>
<comment type="caution">
    <text evidence="2">The sequence shown here is derived from an EMBL/GenBank/DDBJ whole genome shotgun (WGS) entry which is preliminary data.</text>
</comment>
<dbReference type="InterPro" id="IPR013766">
    <property type="entry name" value="Thioredoxin_domain"/>
</dbReference>
<evidence type="ECO:0000313" key="3">
    <source>
        <dbReference type="Proteomes" id="UP001595616"/>
    </source>
</evidence>